<dbReference type="PANTHER" id="PTHR21310">
    <property type="entry name" value="AMINOGLYCOSIDE PHOSPHOTRANSFERASE-RELATED-RELATED"/>
    <property type="match status" value="1"/>
</dbReference>
<dbReference type="Proteomes" id="UP001501444">
    <property type="component" value="Unassembled WGS sequence"/>
</dbReference>
<dbReference type="RefSeq" id="WP_344617357.1">
    <property type="nucleotide sequence ID" value="NZ_BAAARV010000074.1"/>
</dbReference>
<accession>A0ABP5U8S0</accession>
<name>A0ABP5U8S0_9ACTN</name>
<dbReference type="InterPro" id="IPR051678">
    <property type="entry name" value="AGP_Transferase"/>
</dbReference>
<dbReference type="Pfam" id="PF01636">
    <property type="entry name" value="APH"/>
    <property type="match status" value="1"/>
</dbReference>
<dbReference type="SUPFAM" id="SSF56112">
    <property type="entry name" value="Protein kinase-like (PK-like)"/>
    <property type="match status" value="1"/>
</dbReference>
<organism evidence="2 3">
    <name type="scientific">Dactylosporangium salmoneum</name>
    <dbReference type="NCBI Taxonomy" id="53361"/>
    <lineage>
        <taxon>Bacteria</taxon>
        <taxon>Bacillati</taxon>
        <taxon>Actinomycetota</taxon>
        <taxon>Actinomycetes</taxon>
        <taxon>Micromonosporales</taxon>
        <taxon>Micromonosporaceae</taxon>
        <taxon>Dactylosporangium</taxon>
    </lineage>
</organism>
<evidence type="ECO:0000313" key="2">
    <source>
        <dbReference type="EMBL" id="GAA2372610.1"/>
    </source>
</evidence>
<dbReference type="InterPro" id="IPR002575">
    <property type="entry name" value="Aminoglycoside_PTrfase"/>
</dbReference>
<reference evidence="3" key="1">
    <citation type="journal article" date="2019" name="Int. J. Syst. Evol. Microbiol.">
        <title>The Global Catalogue of Microorganisms (GCM) 10K type strain sequencing project: providing services to taxonomists for standard genome sequencing and annotation.</title>
        <authorList>
            <consortium name="The Broad Institute Genomics Platform"/>
            <consortium name="The Broad Institute Genome Sequencing Center for Infectious Disease"/>
            <person name="Wu L."/>
            <person name="Ma J."/>
        </authorList>
    </citation>
    <scope>NUCLEOTIDE SEQUENCE [LARGE SCALE GENOMIC DNA]</scope>
    <source>
        <strain evidence="3">JCM 3272</strain>
    </source>
</reference>
<proteinExistence type="predicted"/>
<keyword evidence="3" id="KW-1185">Reference proteome</keyword>
<dbReference type="Gene3D" id="3.30.200.20">
    <property type="entry name" value="Phosphorylase Kinase, domain 1"/>
    <property type="match status" value="1"/>
</dbReference>
<dbReference type="EMBL" id="BAAARV010000074">
    <property type="protein sequence ID" value="GAA2372610.1"/>
    <property type="molecule type" value="Genomic_DNA"/>
</dbReference>
<evidence type="ECO:0000259" key="1">
    <source>
        <dbReference type="Pfam" id="PF01636"/>
    </source>
</evidence>
<dbReference type="Gene3D" id="3.90.1200.10">
    <property type="match status" value="1"/>
</dbReference>
<dbReference type="InterPro" id="IPR011009">
    <property type="entry name" value="Kinase-like_dom_sf"/>
</dbReference>
<evidence type="ECO:0000313" key="3">
    <source>
        <dbReference type="Proteomes" id="UP001501444"/>
    </source>
</evidence>
<gene>
    <name evidence="2" type="ORF">GCM10010170_074890</name>
</gene>
<sequence length="263" mass="27793">MGHDVRGVAGRHLPGVAADDVRRLGAGLDNAAYLVGGEWVVRFAADPGALDVEREARLLRAVGEVLRGIVAVPEPVFAAEGAMGYRVLPGVPLLEMLDREPFAAVGTVVEALRALHAEPVERFAGLVHTDADGPGGWLEEARELAAAVELPEAAWFLEAAPPAPADRLVVSHNDLGAEHVLVDPATGAVTGLIDWSDAAVCDPAYDYGLLLRDLGPDAPPIPAELAERAWFYARCGLIEDLAYGRPAYVAKSRRQAAFLFGAA</sequence>
<comment type="caution">
    <text evidence="2">The sequence shown here is derived from an EMBL/GenBank/DDBJ whole genome shotgun (WGS) entry which is preliminary data.</text>
</comment>
<feature type="domain" description="Aminoglycoside phosphotransferase" evidence="1">
    <location>
        <begin position="20"/>
        <end position="231"/>
    </location>
</feature>
<protein>
    <recommendedName>
        <fullName evidence="1">Aminoglycoside phosphotransferase domain-containing protein</fullName>
    </recommendedName>
</protein>